<organism evidence="2 3">
    <name type="scientific">Craurococcus roseus</name>
    <dbReference type="NCBI Taxonomy" id="77585"/>
    <lineage>
        <taxon>Bacteria</taxon>
        <taxon>Pseudomonadati</taxon>
        <taxon>Pseudomonadota</taxon>
        <taxon>Alphaproteobacteria</taxon>
        <taxon>Acetobacterales</taxon>
        <taxon>Acetobacteraceae</taxon>
        <taxon>Craurococcus</taxon>
    </lineage>
</organism>
<dbReference type="EMBL" id="BAAAFZ010000034">
    <property type="protein sequence ID" value="GAA0585806.1"/>
    <property type="molecule type" value="Genomic_DNA"/>
</dbReference>
<dbReference type="RefSeq" id="WP_343895654.1">
    <property type="nucleotide sequence ID" value="NZ_BAAAFZ010000034.1"/>
</dbReference>
<proteinExistence type="predicted"/>
<feature type="region of interest" description="Disordered" evidence="1">
    <location>
        <begin position="1"/>
        <end position="30"/>
    </location>
</feature>
<comment type="caution">
    <text evidence="2">The sequence shown here is derived from an EMBL/GenBank/DDBJ whole genome shotgun (WGS) entry which is preliminary data.</text>
</comment>
<name>A0ABN1F9I0_9PROT</name>
<evidence type="ECO:0000256" key="1">
    <source>
        <dbReference type="SAM" id="MobiDB-lite"/>
    </source>
</evidence>
<dbReference type="Pfam" id="PF07813">
    <property type="entry name" value="LTXXQ"/>
    <property type="match status" value="1"/>
</dbReference>
<dbReference type="InterPro" id="IPR012899">
    <property type="entry name" value="LTXXQ"/>
</dbReference>
<dbReference type="Gene3D" id="1.20.120.1490">
    <property type="match status" value="1"/>
</dbReference>
<evidence type="ECO:0000313" key="3">
    <source>
        <dbReference type="Proteomes" id="UP001501588"/>
    </source>
</evidence>
<protein>
    <submittedName>
        <fullName evidence="2">Uncharacterized protein</fullName>
    </submittedName>
</protein>
<keyword evidence="3" id="KW-1185">Reference proteome</keyword>
<dbReference type="Proteomes" id="UP001501588">
    <property type="component" value="Unassembled WGS sequence"/>
</dbReference>
<reference evidence="2 3" key="1">
    <citation type="journal article" date="2019" name="Int. J. Syst. Evol. Microbiol.">
        <title>The Global Catalogue of Microorganisms (GCM) 10K type strain sequencing project: providing services to taxonomists for standard genome sequencing and annotation.</title>
        <authorList>
            <consortium name="The Broad Institute Genomics Platform"/>
            <consortium name="The Broad Institute Genome Sequencing Center for Infectious Disease"/>
            <person name="Wu L."/>
            <person name="Ma J."/>
        </authorList>
    </citation>
    <scope>NUCLEOTIDE SEQUENCE [LARGE SCALE GENOMIC DNA]</scope>
    <source>
        <strain evidence="2 3">JCM 9933</strain>
    </source>
</reference>
<gene>
    <name evidence="2" type="ORF">GCM10009416_25150</name>
</gene>
<sequence>MQHRQRHAPAEPHTGGGGVAQPYAGMEARGVEALSPQEVADLRAGRGMGLALPAELNRYPGPMHVLELADPLRLSPEQRRRMEGLVEAMRAEARPLGEGVIEAGGALDRLFATAQATPAAVMEASAAVGAARGSLRAAHLRYHPATRDALTPEQIGRYEELRGYTARR</sequence>
<accession>A0ABN1F9I0</accession>
<evidence type="ECO:0000313" key="2">
    <source>
        <dbReference type="EMBL" id="GAA0585806.1"/>
    </source>
</evidence>